<feature type="domain" description="DUF641" evidence="3">
    <location>
        <begin position="85"/>
        <end position="200"/>
    </location>
</feature>
<keyword evidence="6" id="KW-1185">Reference proteome</keyword>
<evidence type="ECO:0000313" key="5">
    <source>
        <dbReference type="EMBL" id="KAF8397021.1"/>
    </source>
</evidence>
<dbReference type="InterPro" id="IPR056813">
    <property type="entry name" value="GIL1_IRKI_C"/>
</dbReference>
<dbReference type="GO" id="GO:0009639">
    <property type="term" value="P:response to red or far red light"/>
    <property type="evidence" value="ECO:0007669"/>
    <property type="project" value="InterPro"/>
</dbReference>
<evidence type="ECO:0000313" key="6">
    <source>
        <dbReference type="Proteomes" id="UP000655225"/>
    </source>
</evidence>
<name>A0A835DBH1_TETSI</name>
<comment type="caution">
    <text evidence="5">The sequence shown here is derived from an EMBL/GenBank/DDBJ whole genome shotgun (WGS) entry which is preliminary data.</text>
</comment>
<dbReference type="AlphaFoldDB" id="A0A835DBH1"/>
<sequence>MDSATKPAKPSSNISGIVCRFANVCRLRSVGVFSGENPNHHDHNNKNSVPSTEDCSNATEESQCEGKKILPQPVQEIPIKNHATEILKLFDTISALKLAYIQLQEAHILYNPQKIQAADDLVVSELEALCEIKRKYKQKHISKSKSDSSLSIPFLLAEIQDHESLLEKLQSQIKAKDSEILQLWDELQVLNGENSELDEKFKQKALEKENALPYKDLHPNVLYEAFDAAFKSIHHFAKPLISLMKASGWDLDLAANSIEDSIIYSKRSHKKYAFEAYLSRRMFHGFTLLSQNVDEIARAEDPFDALIKYPNSNFSKFCRSKYLLIVHSTMEASFFGNLDQRTFVLSGKHPRTPFYQAFVKMAKWIWFLQAIAGSVKPKAEIFAVGRRSEFKEAYMESVVDDGHDTVLFDDGQGELKVGIMVMPGFRIGETVLRSRVYLSRINSSGAC</sequence>
<dbReference type="InterPro" id="IPR040225">
    <property type="entry name" value="GIL1-like"/>
</dbReference>
<organism evidence="5 6">
    <name type="scientific">Tetracentron sinense</name>
    <name type="common">Spur-leaf</name>
    <dbReference type="NCBI Taxonomy" id="13715"/>
    <lineage>
        <taxon>Eukaryota</taxon>
        <taxon>Viridiplantae</taxon>
        <taxon>Streptophyta</taxon>
        <taxon>Embryophyta</taxon>
        <taxon>Tracheophyta</taxon>
        <taxon>Spermatophyta</taxon>
        <taxon>Magnoliopsida</taxon>
        <taxon>Trochodendrales</taxon>
        <taxon>Trochodendraceae</taxon>
        <taxon>Tetracentron</taxon>
    </lineage>
</organism>
<dbReference type="Pfam" id="PF04859">
    <property type="entry name" value="DUF641"/>
    <property type="match status" value="1"/>
</dbReference>
<evidence type="ECO:0000259" key="4">
    <source>
        <dbReference type="Pfam" id="PF24994"/>
    </source>
</evidence>
<dbReference type="EMBL" id="JABCRI010000012">
    <property type="protein sequence ID" value="KAF8397021.1"/>
    <property type="molecule type" value="Genomic_DNA"/>
</dbReference>
<dbReference type="OrthoDB" id="1915848at2759"/>
<evidence type="ECO:0000256" key="2">
    <source>
        <dbReference type="SAM" id="MobiDB-lite"/>
    </source>
</evidence>
<dbReference type="PANTHER" id="PTHR31161">
    <property type="entry name" value="PROTEIN GRAVITROPIC IN THE LIGHT 1"/>
    <property type="match status" value="1"/>
</dbReference>
<evidence type="ECO:0008006" key="7">
    <source>
        <dbReference type="Google" id="ProtNLM"/>
    </source>
</evidence>
<dbReference type="Proteomes" id="UP000655225">
    <property type="component" value="Unassembled WGS sequence"/>
</dbReference>
<dbReference type="InterPro" id="IPR006943">
    <property type="entry name" value="DUF641_pln"/>
</dbReference>
<accession>A0A835DBH1</accession>
<feature type="domain" description="GIL1/IRKI C-terminal" evidence="4">
    <location>
        <begin position="381"/>
        <end position="437"/>
    </location>
</feature>
<keyword evidence="1" id="KW-0175">Coiled coil</keyword>
<proteinExistence type="predicted"/>
<reference evidence="5 6" key="1">
    <citation type="submission" date="2020-04" db="EMBL/GenBank/DDBJ databases">
        <title>Plant Genome Project.</title>
        <authorList>
            <person name="Zhang R.-G."/>
        </authorList>
    </citation>
    <scope>NUCLEOTIDE SEQUENCE [LARGE SCALE GENOMIC DNA]</scope>
    <source>
        <strain evidence="5">YNK0</strain>
        <tissue evidence="5">Leaf</tissue>
    </source>
</reference>
<gene>
    <name evidence="5" type="ORF">HHK36_018659</name>
</gene>
<feature type="region of interest" description="Disordered" evidence="2">
    <location>
        <begin position="35"/>
        <end position="60"/>
    </location>
</feature>
<feature type="compositionally biased region" description="Polar residues" evidence="2">
    <location>
        <begin position="46"/>
        <end position="60"/>
    </location>
</feature>
<evidence type="ECO:0000256" key="1">
    <source>
        <dbReference type="SAM" id="Coils"/>
    </source>
</evidence>
<feature type="coiled-coil region" evidence="1">
    <location>
        <begin position="152"/>
        <end position="179"/>
    </location>
</feature>
<dbReference type="GO" id="GO:0009959">
    <property type="term" value="P:negative gravitropism"/>
    <property type="evidence" value="ECO:0007669"/>
    <property type="project" value="InterPro"/>
</dbReference>
<protein>
    <recommendedName>
        <fullName evidence="7">DUF641 domain-containing protein</fullName>
    </recommendedName>
</protein>
<dbReference type="Pfam" id="PF24994">
    <property type="entry name" value="GIL1_IRKI_C"/>
    <property type="match status" value="1"/>
</dbReference>
<dbReference type="OMA" id="CIVYLCK"/>
<evidence type="ECO:0000259" key="3">
    <source>
        <dbReference type="Pfam" id="PF04859"/>
    </source>
</evidence>